<evidence type="ECO:0000256" key="1">
    <source>
        <dbReference type="SAM" id="SignalP"/>
    </source>
</evidence>
<keyword evidence="1" id="KW-0732">Signal</keyword>
<dbReference type="Proteomes" id="UP000237684">
    <property type="component" value="Unassembled WGS sequence"/>
</dbReference>
<feature type="signal peptide" evidence="1">
    <location>
        <begin position="1"/>
        <end position="27"/>
    </location>
</feature>
<name>A0A2S8SVB8_9BACT</name>
<dbReference type="AlphaFoldDB" id="A0A2S8SVB8"/>
<keyword evidence="3" id="KW-1185">Reference proteome</keyword>
<dbReference type="EMBL" id="NIGF01000004">
    <property type="protein sequence ID" value="PQV64733.1"/>
    <property type="molecule type" value="Genomic_DNA"/>
</dbReference>
<comment type="caution">
    <text evidence="2">The sequence shown here is derived from an EMBL/GenBank/DDBJ whole genome shotgun (WGS) entry which is preliminary data.</text>
</comment>
<gene>
    <name evidence="2" type="ORF">B1R32_104232</name>
</gene>
<proteinExistence type="predicted"/>
<feature type="chain" id="PRO_5015540870" evidence="1">
    <location>
        <begin position="28"/>
        <end position="140"/>
    </location>
</feature>
<protein>
    <submittedName>
        <fullName evidence="2">Uncharacterized protein</fullName>
    </submittedName>
</protein>
<reference evidence="2 3" key="1">
    <citation type="journal article" date="2018" name="Syst. Appl. Microbiol.">
        <title>Abditibacterium utsteinense sp. nov., the first cultivated member of candidate phylum FBP, isolated from ice-free Antarctic soil samples.</title>
        <authorList>
            <person name="Tahon G."/>
            <person name="Tytgat B."/>
            <person name="Lebbe L."/>
            <person name="Carlier A."/>
            <person name="Willems A."/>
        </authorList>
    </citation>
    <scope>NUCLEOTIDE SEQUENCE [LARGE SCALE GENOMIC DNA]</scope>
    <source>
        <strain evidence="2 3">LMG 29911</strain>
    </source>
</reference>
<organism evidence="2 3">
    <name type="scientific">Abditibacterium utsteinense</name>
    <dbReference type="NCBI Taxonomy" id="1960156"/>
    <lineage>
        <taxon>Bacteria</taxon>
        <taxon>Pseudomonadati</taxon>
        <taxon>Abditibacteriota</taxon>
        <taxon>Abditibacteriia</taxon>
        <taxon>Abditibacteriales</taxon>
        <taxon>Abditibacteriaceae</taxon>
        <taxon>Abditibacterium</taxon>
    </lineage>
</organism>
<evidence type="ECO:0000313" key="2">
    <source>
        <dbReference type="EMBL" id="PQV64733.1"/>
    </source>
</evidence>
<evidence type="ECO:0000313" key="3">
    <source>
        <dbReference type="Proteomes" id="UP000237684"/>
    </source>
</evidence>
<dbReference type="InParanoid" id="A0A2S8SVB8"/>
<sequence>MNKRIFTPSLLALPLALSLVPGGVAQAQNAAPRARTIYLYNASLGRGPASINAAKNGPWGNGTVTNSRRVDYEGAPSLEIVTRNFQEGARFDFNTPVDLEAYRDTGFLRLRLRFRENSRGGFPGGMGGGFPGGGFPGGMG</sequence>
<feature type="non-terminal residue" evidence="2">
    <location>
        <position position="140"/>
    </location>
</feature>
<accession>A0A2S8SVB8</accession>